<accession>A0A8K1ZWW9</accession>
<keyword evidence="4" id="KW-1185">Reference proteome</keyword>
<keyword evidence="2" id="KW-1133">Transmembrane helix</keyword>
<feature type="region of interest" description="Disordered" evidence="1">
    <location>
        <begin position="63"/>
        <end position="96"/>
    </location>
</feature>
<comment type="caution">
    <text evidence="3">The sequence shown here is derived from an EMBL/GenBank/DDBJ whole genome shotgun (WGS) entry which is preliminary data.</text>
</comment>
<keyword evidence="2" id="KW-0472">Membrane</keyword>
<evidence type="ECO:0000313" key="4">
    <source>
        <dbReference type="Proteomes" id="UP000607397"/>
    </source>
</evidence>
<evidence type="ECO:0000256" key="2">
    <source>
        <dbReference type="SAM" id="Phobius"/>
    </source>
</evidence>
<gene>
    <name evidence="3" type="ORF">GS597_07685</name>
</gene>
<dbReference type="Proteomes" id="UP000607397">
    <property type="component" value="Unassembled WGS sequence"/>
</dbReference>
<evidence type="ECO:0000313" key="3">
    <source>
        <dbReference type="EMBL" id="NCJ06393.1"/>
    </source>
</evidence>
<sequence>MIWTQFLKPIYRKEPISAFLILVGAVDATLGGVGGHGSLLFLGVATIAGALVIRWQQAQRRQEMQPEPITQRYLPTNSSQSELPMLSISKKQPPQP</sequence>
<feature type="compositionally biased region" description="Polar residues" evidence="1">
    <location>
        <begin position="73"/>
        <end position="82"/>
    </location>
</feature>
<protein>
    <submittedName>
        <fullName evidence="3">Uncharacterized protein</fullName>
    </submittedName>
</protein>
<feature type="transmembrane region" description="Helical" evidence="2">
    <location>
        <begin position="38"/>
        <end position="55"/>
    </location>
</feature>
<proteinExistence type="predicted"/>
<dbReference type="EMBL" id="WVIC01000012">
    <property type="protein sequence ID" value="NCJ06393.1"/>
    <property type="molecule type" value="Genomic_DNA"/>
</dbReference>
<dbReference type="RefSeq" id="WP_161824872.1">
    <property type="nucleotide sequence ID" value="NZ_WVIC01000012.1"/>
</dbReference>
<name>A0A8K1ZWW9_9CYAN</name>
<dbReference type="AlphaFoldDB" id="A0A8K1ZWW9"/>
<evidence type="ECO:0000256" key="1">
    <source>
        <dbReference type="SAM" id="MobiDB-lite"/>
    </source>
</evidence>
<reference evidence="3" key="1">
    <citation type="submission" date="2019-12" db="EMBL/GenBank/DDBJ databases">
        <title>High-Quality draft genome sequences of three cyanobacteria isolated from the limestone walls of the Old Cathedral of Coimbra.</title>
        <authorList>
            <person name="Tiago I."/>
            <person name="Soares F."/>
            <person name="Portugal A."/>
        </authorList>
    </citation>
    <scope>NUCLEOTIDE SEQUENCE [LARGE SCALE GENOMIC DNA]</scope>
    <source>
        <strain evidence="3">C</strain>
    </source>
</reference>
<organism evidence="3 4">
    <name type="scientific">Petrachloros mirabilis ULC683</name>
    <dbReference type="NCBI Taxonomy" id="2781853"/>
    <lineage>
        <taxon>Bacteria</taxon>
        <taxon>Bacillati</taxon>
        <taxon>Cyanobacteriota</taxon>
        <taxon>Cyanophyceae</taxon>
        <taxon>Synechococcales</taxon>
        <taxon>Petrachlorosaceae</taxon>
        <taxon>Petrachloros</taxon>
        <taxon>Petrachloros mirabilis</taxon>
    </lineage>
</organism>
<keyword evidence="2" id="KW-0812">Transmembrane</keyword>